<proteinExistence type="inferred from homology"/>
<dbReference type="PANTHER" id="PTHR43811:SF19">
    <property type="entry name" value="39 KDA FK506-BINDING NUCLEAR PROTEIN"/>
    <property type="match status" value="1"/>
</dbReference>
<dbReference type="PROSITE" id="PS50059">
    <property type="entry name" value="FKBP_PPIASE"/>
    <property type="match status" value="1"/>
</dbReference>
<feature type="signal peptide" evidence="7">
    <location>
        <begin position="1"/>
        <end position="18"/>
    </location>
</feature>
<evidence type="ECO:0000256" key="5">
    <source>
        <dbReference type="PROSITE-ProRule" id="PRU00277"/>
    </source>
</evidence>
<keyword evidence="10" id="KW-1185">Reference proteome</keyword>
<keyword evidence="4 5" id="KW-0413">Isomerase</keyword>
<protein>
    <recommendedName>
        <fullName evidence="6">Peptidyl-prolyl cis-trans isomerase</fullName>
        <ecNumber evidence="6">5.2.1.8</ecNumber>
    </recommendedName>
</protein>
<name>A0A1W2ACR1_9SPHI</name>
<evidence type="ECO:0000256" key="6">
    <source>
        <dbReference type="RuleBase" id="RU003915"/>
    </source>
</evidence>
<evidence type="ECO:0000256" key="7">
    <source>
        <dbReference type="SAM" id="SignalP"/>
    </source>
</evidence>
<evidence type="ECO:0000256" key="4">
    <source>
        <dbReference type="ARBA" id="ARBA00023235"/>
    </source>
</evidence>
<evidence type="ECO:0000313" key="10">
    <source>
        <dbReference type="Proteomes" id="UP000192678"/>
    </source>
</evidence>
<dbReference type="InterPro" id="IPR046357">
    <property type="entry name" value="PPIase_dom_sf"/>
</dbReference>
<dbReference type="PROSITE" id="PS51257">
    <property type="entry name" value="PROKAR_LIPOPROTEIN"/>
    <property type="match status" value="1"/>
</dbReference>
<accession>A0A1W2ACR1</accession>
<dbReference type="AlphaFoldDB" id="A0A1W2ACR1"/>
<keyword evidence="3 5" id="KW-0697">Rotamase</keyword>
<gene>
    <name evidence="9" type="ORF">SAMN04488101_101436</name>
</gene>
<dbReference type="RefSeq" id="WP_235005212.1">
    <property type="nucleotide sequence ID" value="NZ_FWYB01000001.1"/>
</dbReference>
<comment type="catalytic activity">
    <reaction evidence="1 5 6">
        <text>[protein]-peptidylproline (omega=180) = [protein]-peptidylproline (omega=0)</text>
        <dbReference type="Rhea" id="RHEA:16237"/>
        <dbReference type="Rhea" id="RHEA-COMP:10747"/>
        <dbReference type="Rhea" id="RHEA-COMP:10748"/>
        <dbReference type="ChEBI" id="CHEBI:83833"/>
        <dbReference type="ChEBI" id="CHEBI:83834"/>
        <dbReference type="EC" id="5.2.1.8"/>
    </reaction>
</comment>
<keyword evidence="7" id="KW-0732">Signal</keyword>
<dbReference type="EC" id="5.2.1.8" evidence="6"/>
<dbReference type="EMBL" id="FWYB01000001">
    <property type="protein sequence ID" value="SMC58028.1"/>
    <property type="molecule type" value="Genomic_DNA"/>
</dbReference>
<dbReference type="PANTHER" id="PTHR43811">
    <property type="entry name" value="FKBP-TYPE PEPTIDYL-PROLYL CIS-TRANS ISOMERASE FKPA"/>
    <property type="match status" value="1"/>
</dbReference>
<evidence type="ECO:0000313" key="9">
    <source>
        <dbReference type="EMBL" id="SMC58028.1"/>
    </source>
</evidence>
<sequence>MLINKIKYLVLLAGVASAVTSCKTDIDNFDAAAQFTKDTTAIRSYVTANKIETIKDKSGVFYQVITPGSGTASYNRNTLVTVDYAGKVLGETKNFDSSGGTAREFQLGGLIAGWQIGIPYIQKGAEIRLFIPSQYAYGNAAMPGIPANSVLDFTIKLAEVKNP</sequence>
<dbReference type="STRING" id="475255.SAMN04488101_101436"/>
<evidence type="ECO:0000256" key="3">
    <source>
        <dbReference type="ARBA" id="ARBA00023110"/>
    </source>
</evidence>
<dbReference type="Pfam" id="PF00254">
    <property type="entry name" value="FKBP_C"/>
    <property type="match status" value="1"/>
</dbReference>
<comment type="similarity">
    <text evidence="2 6">Belongs to the FKBP-type PPIase family.</text>
</comment>
<dbReference type="SUPFAM" id="SSF54534">
    <property type="entry name" value="FKBP-like"/>
    <property type="match status" value="1"/>
</dbReference>
<evidence type="ECO:0000256" key="2">
    <source>
        <dbReference type="ARBA" id="ARBA00006577"/>
    </source>
</evidence>
<evidence type="ECO:0000259" key="8">
    <source>
        <dbReference type="PROSITE" id="PS50059"/>
    </source>
</evidence>
<feature type="domain" description="PPIase FKBP-type" evidence="8">
    <location>
        <begin position="77"/>
        <end position="161"/>
    </location>
</feature>
<dbReference type="Gene3D" id="3.10.50.40">
    <property type="match status" value="1"/>
</dbReference>
<feature type="chain" id="PRO_5012822782" description="Peptidyl-prolyl cis-trans isomerase" evidence="7">
    <location>
        <begin position="19"/>
        <end position="163"/>
    </location>
</feature>
<evidence type="ECO:0000256" key="1">
    <source>
        <dbReference type="ARBA" id="ARBA00000971"/>
    </source>
</evidence>
<organism evidence="9 10">
    <name type="scientific">Pedobacter nyackensis</name>
    <dbReference type="NCBI Taxonomy" id="475255"/>
    <lineage>
        <taxon>Bacteria</taxon>
        <taxon>Pseudomonadati</taxon>
        <taxon>Bacteroidota</taxon>
        <taxon>Sphingobacteriia</taxon>
        <taxon>Sphingobacteriales</taxon>
        <taxon>Sphingobacteriaceae</taxon>
        <taxon>Pedobacter</taxon>
    </lineage>
</organism>
<dbReference type="Proteomes" id="UP000192678">
    <property type="component" value="Unassembled WGS sequence"/>
</dbReference>
<dbReference type="GO" id="GO:0003755">
    <property type="term" value="F:peptidyl-prolyl cis-trans isomerase activity"/>
    <property type="evidence" value="ECO:0007669"/>
    <property type="project" value="UniProtKB-UniRule"/>
</dbReference>
<dbReference type="InterPro" id="IPR001179">
    <property type="entry name" value="PPIase_FKBP_dom"/>
</dbReference>
<reference evidence="9 10" key="1">
    <citation type="submission" date="2017-04" db="EMBL/GenBank/DDBJ databases">
        <authorList>
            <person name="Afonso C.L."/>
            <person name="Miller P.J."/>
            <person name="Scott M.A."/>
            <person name="Spackman E."/>
            <person name="Goraichik I."/>
            <person name="Dimitrov K.M."/>
            <person name="Suarez D.L."/>
            <person name="Swayne D.E."/>
        </authorList>
    </citation>
    <scope>NUCLEOTIDE SEQUENCE [LARGE SCALE GENOMIC DNA]</scope>
    <source>
        <strain evidence="9 10">DSM 19625</strain>
    </source>
</reference>